<gene>
    <name evidence="4" type="ORF">LEP1GSC036_1366</name>
</gene>
<dbReference type="InterPro" id="IPR011990">
    <property type="entry name" value="TPR-like_helical_dom_sf"/>
</dbReference>
<sequence length="219" mass="25308">MNTQNTISRKNFFVPVLVLVTATTYSCKKDSEKFKSLQRDADIAYVKRDLNGALSLYSQALEMDSDSIRTMIMLGKIHYYKKDFEKAEEIFQDAVNKDQCNANAAYWLSKIESLRSDNRAEAKERLESIINHIPNRWEVEYTLGTVLESEGKIQEALSLYDQAKAESAKLSLLYLRLGKIYYKAQRKEAASRYFEKARLISEENPSSIKMIESEIDKEQ</sequence>
<proteinExistence type="predicted"/>
<name>A0A828ZAH4_9LEPT</name>
<dbReference type="InterPro" id="IPR051012">
    <property type="entry name" value="CellSynth/LPSAsmb/PSIAsmb"/>
</dbReference>
<dbReference type="GeneID" id="61111018"/>
<keyword evidence="1" id="KW-0677">Repeat</keyword>
<comment type="caution">
    <text evidence="4">The sequence shown here is derived from an EMBL/GenBank/DDBJ whole genome shotgun (WGS) entry which is preliminary data.</text>
</comment>
<dbReference type="PANTHER" id="PTHR45586:SF1">
    <property type="entry name" value="LIPOPOLYSACCHARIDE ASSEMBLY PROTEIN B"/>
    <property type="match status" value="1"/>
</dbReference>
<dbReference type="InterPro" id="IPR019734">
    <property type="entry name" value="TPR_rpt"/>
</dbReference>
<evidence type="ECO:0000313" key="5">
    <source>
        <dbReference type="Proteomes" id="UP000001338"/>
    </source>
</evidence>
<dbReference type="Pfam" id="PF13181">
    <property type="entry name" value="TPR_8"/>
    <property type="match status" value="1"/>
</dbReference>
<dbReference type="PROSITE" id="PS50005">
    <property type="entry name" value="TPR"/>
    <property type="match status" value="2"/>
</dbReference>
<accession>A0A828ZAH4</accession>
<dbReference type="EMBL" id="AFLV02000001">
    <property type="protein sequence ID" value="EKR66609.1"/>
    <property type="molecule type" value="Genomic_DNA"/>
</dbReference>
<protein>
    <submittedName>
        <fullName evidence="4">Tetratricopeptide repeat protein</fullName>
    </submittedName>
</protein>
<dbReference type="Proteomes" id="UP000001338">
    <property type="component" value="Unassembled WGS sequence"/>
</dbReference>
<dbReference type="Pfam" id="PF14559">
    <property type="entry name" value="TPR_19"/>
    <property type="match status" value="1"/>
</dbReference>
<dbReference type="RefSeq" id="WP_002556524.1">
    <property type="nucleotide sequence ID" value="NZ_AFLV02000001.1"/>
</dbReference>
<feature type="repeat" description="TPR" evidence="3">
    <location>
        <begin position="68"/>
        <end position="101"/>
    </location>
</feature>
<keyword evidence="2 3" id="KW-0802">TPR repeat</keyword>
<dbReference type="PANTHER" id="PTHR45586">
    <property type="entry name" value="TPR REPEAT-CONTAINING PROTEIN PA4667"/>
    <property type="match status" value="1"/>
</dbReference>
<evidence type="ECO:0000256" key="2">
    <source>
        <dbReference type="ARBA" id="ARBA00022803"/>
    </source>
</evidence>
<dbReference type="SMART" id="SM00028">
    <property type="entry name" value="TPR"/>
    <property type="match status" value="4"/>
</dbReference>
<feature type="repeat" description="TPR" evidence="3">
    <location>
        <begin position="171"/>
        <end position="204"/>
    </location>
</feature>
<organism evidence="4 5">
    <name type="scientific">Leptospira weilii str. 2006001853</name>
    <dbReference type="NCBI Taxonomy" id="1001589"/>
    <lineage>
        <taxon>Bacteria</taxon>
        <taxon>Pseudomonadati</taxon>
        <taxon>Spirochaetota</taxon>
        <taxon>Spirochaetia</taxon>
        <taxon>Leptospirales</taxon>
        <taxon>Leptospiraceae</taxon>
        <taxon>Leptospira</taxon>
    </lineage>
</organism>
<dbReference type="AlphaFoldDB" id="A0A828ZAH4"/>
<dbReference type="SUPFAM" id="SSF48452">
    <property type="entry name" value="TPR-like"/>
    <property type="match status" value="1"/>
</dbReference>
<reference evidence="4 5" key="1">
    <citation type="submission" date="2012-10" db="EMBL/GenBank/DDBJ databases">
        <authorList>
            <person name="Harkins D.M."/>
            <person name="Durkin A.S."/>
            <person name="Brinkac L.M."/>
            <person name="Haft D.H."/>
            <person name="Selengut J.D."/>
            <person name="Sanka R."/>
            <person name="DePew J."/>
            <person name="Purushe J."/>
            <person name="Whelen A.C."/>
            <person name="Vinetz J.M."/>
            <person name="Sutton G.G."/>
            <person name="Nierman W.C."/>
            <person name="Fouts D.E."/>
        </authorList>
    </citation>
    <scope>NUCLEOTIDE SEQUENCE [LARGE SCALE GENOMIC DNA]</scope>
    <source>
        <strain evidence="4 5">2006001853</strain>
    </source>
</reference>
<evidence type="ECO:0000256" key="1">
    <source>
        <dbReference type="ARBA" id="ARBA00022737"/>
    </source>
</evidence>
<evidence type="ECO:0000313" key="4">
    <source>
        <dbReference type="EMBL" id="EKR66609.1"/>
    </source>
</evidence>
<evidence type="ECO:0000256" key="3">
    <source>
        <dbReference type="PROSITE-ProRule" id="PRU00339"/>
    </source>
</evidence>
<dbReference type="Gene3D" id="1.25.40.10">
    <property type="entry name" value="Tetratricopeptide repeat domain"/>
    <property type="match status" value="1"/>
</dbReference>